<organism evidence="2 3">
    <name type="scientific">Amylocarpus encephaloides</name>
    <dbReference type="NCBI Taxonomy" id="45428"/>
    <lineage>
        <taxon>Eukaryota</taxon>
        <taxon>Fungi</taxon>
        <taxon>Dikarya</taxon>
        <taxon>Ascomycota</taxon>
        <taxon>Pezizomycotina</taxon>
        <taxon>Leotiomycetes</taxon>
        <taxon>Helotiales</taxon>
        <taxon>Helotiales incertae sedis</taxon>
        <taxon>Amylocarpus</taxon>
    </lineage>
</organism>
<protein>
    <submittedName>
        <fullName evidence="2">Uncharacterized protein</fullName>
    </submittedName>
</protein>
<keyword evidence="3" id="KW-1185">Reference proteome</keyword>
<reference evidence="2" key="1">
    <citation type="journal article" date="2021" name="IMA Fungus">
        <title>Genomic characterization of three marine fungi, including Emericellopsis atlantica sp. nov. with signatures of a generalist lifestyle and marine biomass degradation.</title>
        <authorList>
            <person name="Hagestad O.C."/>
            <person name="Hou L."/>
            <person name="Andersen J.H."/>
            <person name="Hansen E.H."/>
            <person name="Altermark B."/>
            <person name="Li C."/>
            <person name="Kuhnert E."/>
            <person name="Cox R.J."/>
            <person name="Crous P.W."/>
            <person name="Spatafora J.W."/>
            <person name="Lail K."/>
            <person name="Amirebrahimi M."/>
            <person name="Lipzen A."/>
            <person name="Pangilinan J."/>
            <person name="Andreopoulos W."/>
            <person name="Hayes R.D."/>
            <person name="Ng V."/>
            <person name="Grigoriev I.V."/>
            <person name="Jackson S.A."/>
            <person name="Sutton T.D.S."/>
            <person name="Dobson A.D.W."/>
            <person name="Rama T."/>
        </authorList>
    </citation>
    <scope>NUCLEOTIDE SEQUENCE</scope>
    <source>
        <strain evidence="2">TRa018bII</strain>
    </source>
</reference>
<dbReference type="AlphaFoldDB" id="A0A9P8C5S2"/>
<name>A0A9P8C5S2_9HELO</name>
<evidence type="ECO:0000313" key="3">
    <source>
        <dbReference type="Proteomes" id="UP000824998"/>
    </source>
</evidence>
<gene>
    <name evidence="2" type="ORF">BJ875DRAFT_509441</name>
</gene>
<dbReference type="EMBL" id="MU251460">
    <property type="protein sequence ID" value="KAG9234525.1"/>
    <property type="molecule type" value="Genomic_DNA"/>
</dbReference>
<evidence type="ECO:0000313" key="2">
    <source>
        <dbReference type="EMBL" id="KAG9234525.1"/>
    </source>
</evidence>
<sequence>MNSTTLTPMMARSWKLEQPPAATRHVGFLENRWEMSTSPPMSSSGRPCADNRHVLPRMDGEVVELFEQQGATIPNSRRHPRKVSSTSVQLIEFDGVSHNVPLSNSSSPSKVLHNRVEITDGSPRPSKMQKTSHEIPASCAAYRETTSSAATIEAACSNPRKRPDATNVIASQMIGSALGVQSPKKEKALCVGWETKSTKTESKKMDERVVPRGVAGTTKTARVLSPPKATSSPVHRCSEGRPETTDVVARRMIGAALGVAIPKRVDEKTVAVNKAMRCRRSDERLAAWDEYKGSKKSPRSLDPARLDDHGTHAFSEQAQHFDGAGDEHRGKMEWSTMASPCVVAFHWAAYDFTATFQHGGTFLALALAADENLGWSAVIRRRGQSRDD</sequence>
<dbReference type="Proteomes" id="UP000824998">
    <property type="component" value="Unassembled WGS sequence"/>
</dbReference>
<comment type="caution">
    <text evidence="2">The sequence shown here is derived from an EMBL/GenBank/DDBJ whole genome shotgun (WGS) entry which is preliminary data.</text>
</comment>
<evidence type="ECO:0000256" key="1">
    <source>
        <dbReference type="SAM" id="MobiDB-lite"/>
    </source>
</evidence>
<dbReference type="OrthoDB" id="3565034at2759"/>
<accession>A0A9P8C5S2</accession>
<proteinExistence type="predicted"/>
<feature type="region of interest" description="Disordered" evidence="1">
    <location>
        <begin position="216"/>
        <end position="243"/>
    </location>
</feature>